<accession>A0AAD6YCE4</accession>
<comment type="caution">
    <text evidence="2">The sequence shown here is derived from an EMBL/GenBank/DDBJ whole genome shotgun (WGS) entry which is preliminary data.</text>
</comment>
<gene>
    <name evidence="2" type="ORF">GGX14DRAFT_395519</name>
</gene>
<protein>
    <submittedName>
        <fullName evidence="2">Uncharacterized protein</fullName>
    </submittedName>
</protein>
<keyword evidence="3" id="KW-1185">Reference proteome</keyword>
<dbReference type="EMBL" id="JARJCW010000032">
    <property type="protein sequence ID" value="KAJ7208895.1"/>
    <property type="molecule type" value="Genomic_DNA"/>
</dbReference>
<evidence type="ECO:0000313" key="3">
    <source>
        <dbReference type="Proteomes" id="UP001219525"/>
    </source>
</evidence>
<dbReference type="Proteomes" id="UP001219525">
    <property type="component" value="Unassembled WGS sequence"/>
</dbReference>
<dbReference type="AlphaFoldDB" id="A0AAD6YCE4"/>
<reference evidence="2" key="1">
    <citation type="submission" date="2023-03" db="EMBL/GenBank/DDBJ databases">
        <title>Massive genome expansion in bonnet fungi (Mycena s.s.) driven by repeated elements and novel gene families across ecological guilds.</title>
        <authorList>
            <consortium name="Lawrence Berkeley National Laboratory"/>
            <person name="Harder C.B."/>
            <person name="Miyauchi S."/>
            <person name="Viragh M."/>
            <person name="Kuo A."/>
            <person name="Thoen E."/>
            <person name="Andreopoulos B."/>
            <person name="Lu D."/>
            <person name="Skrede I."/>
            <person name="Drula E."/>
            <person name="Henrissat B."/>
            <person name="Morin E."/>
            <person name="Kohler A."/>
            <person name="Barry K."/>
            <person name="LaButti K."/>
            <person name="Morin E."/>
            <person name="Salamov A."/>
            <person name="Lipzen A."/>
            <person name="Mereny Z."/>
            <person name="Hegedus B."/>
            <person name="Baldrian P."/>
            <person name="Stursova M."/>
            <person name="Weitz H."/>
            <person name="Taylor A."/>
            <person name="Grigoriev I.V."/>
            <person name="Nagy L.G."/>
            <person name="Martin F."/>
            <person name="Kauserud H."/>
        </authorList>
    </citation>
    <scope>NUCLEOTIDE SEQUENCE</scope>
    <source>
        <strain evidence="2">9144</strain>
    </source>
</reference>
<feature type="region of interest" description="Disordered" evidence="1">
    <location>
        <begin position="314"/>
        <end position="334"/>
    </location>
</feature>
<sequence>MKHGGSSGWVELQSHETWGYLVGISAVWGLAPLSSIWCSNSATTLAGGIAFQPHRTLPVTQSRGPYTQGFYLSVAFSPPLGLVATRFGSRHPPLYVLLAARRTLETRTLHAARPAPHAGPPHIVYCMLHTCAFPNLPPACCTCLLLRRVQRHCQYAYVPTEQDLACPHATTVCIYVAKSAHVMPYCLPKYWDPVHQYLKADISAAFRKKAKAKLQSVAIKENGTLCFKSMADSLESMSKQSLGTSISLGAQPLMTSQFGSPVMRVWINHPSAKGEGDAESSEIFSSAPNTPTRHPVFGPSIAFEQLDPLFLADGEDEDGTFGESTRQRAERKSNLDKAKQVLNYMDSKLSFACPRACGEHDADHQ</sequence>
<feature type="compositionally biased region" description="Basic and acidic residues" evidence="1">
    <location>
        <begin position="325"/>
        <end position="334"/>
    </location>
</feature>
<evidence type="ECO:0000313" key="2">
    <source>
        <dbReference type="EMBL" id="KAJ7208895.1"/>
    </source>
</evidence>
<evidence type="ECO:0000256" key="1">
    <source>
        <dbReference type="SAM" id="MobiDB-lite"/>
    </source>
</evidence>
<name>A0AAD6YCE4_9AGAR</name>
<proteinExistence type="predicted"/>
<organism evidence="2 3">
    <name type="scientific">Mycena pura</name>
    <dbReference type="NCBI Taxonomy" id="153505"/>
    <lineage>
        <taxon>Eukaryota</taxon>
        <taxon>Fungi</taxon>
        <taxon>Dikarya</taxon>
        <taxon>Basidiomycota</taxon>
        <taxon>Agaricomycotina</taxon>
        <taxon>Agaricomycetes</taxon>
        <taxon>Agaricomycetidae</taxon>
        <taxon>Agaricales</taxon>
        <taxon>Marasmiineae</taxon>
        <taxon>Mycenaceae</taxon>
        <taxon>Mycena</taxon>
    </lineage>
</organism>